<proteinExistence type="predicted"/>
<sequence length="227" mass="26195">MDACDIIEEYKEYLLNKDFPCVAARAAVSRQQIKFLVVEHLACPKDDIAILNFLYSFVDTYRASTELFHSAAVIFKGPEMANEALFDTLLWQRLQSLANLDAQQYGFDQRVNSDPNSPDFSFSLKEEAFFIIGLHPGSSRRARQFRYPTLVFNPHAQFEQMRQKDQYGKMQNIVRKRDESYAGSINPMLKDFGTASEVYQYSGRQYDQSWQCPLQINHATAKHYTAA</sequence>
<dbReference type="NCBIfam" id="NF041366">
    <property type="entry name" value="GntA_guanitoxin"/>
    <property type="match status" value="1"/>
</dbReference>
<dbReference type="Pfam" id="PF08892">
    <property type="entry name" value="YqcI_YcgG"/>
    <property type="match status" value="1"/>
</dbReference>
<reference evidence="1 2" key="1">
    <citation type="submission" date="2019-09" db="EMBL/GenBank/DDBJ databases">
        <title>Genome sequence and assembly of Adhaeribacter sp.</title>
        <authorList>
            <person name="Chhetri G."/>
        </authorList>
    </citation>
    <scope>NUCLEOTIDE SEQUENCE [LARGE SCALE GENOMIC DNA]</scope>
    <source>
        <strain evidence="1 2">DK36</strain>
    </source>
</reference>
<comment type="caution">
    <text evidence="1">The sequence shown here is derived from an EMBL/GenBank/DDBJ whole genome shotgun (WGS) entry which is preliminary data.</text>
</comment>
<dbReference type="AlphaFoldDB" id="A0A5M6DCC4"/>
<protein>
    <submittedName>
        <fullName evidence="1">YqcI/YcgG family protein</fullName>
    </submittedName>
</protein>
<dbReference type="PANTHER" id="PTHR40045:SF1">
    <property type="entry name" value="YQCI_YCGG FAMILY PROTEIN"/>
    <property type="match status" value="1"/>
</dbReference>
<dbReference type="InterPro" id="IPR014988">
    <property type="entry name" value="Uncharacterised_YqcI/YcgG"/>
</dbReference>
<name>A0A5M6DCC4_9BACT</name>
<evidence type="ECO:0000313" key="2">
    <source>
        <dbReference type="Proteomes" id="UP000323426"/>
    </source>
</evidence>
<dbReference type="RefSeq" id="WP_150088906.1">
    <property type="nucleotide sequence ID" value="NZ_VWSF01000009.1"/>
</dbReference>
<dbReference type="EMBL" id="VWSF01000009">
    <property type="protein sequence ID" value="KAA5545023.1"/>
    <property type="molecule type" value="Genomic_DNA"/>
</dbReference>
<gene>
    <name evidence="1" type="ORF">F0145_13285</name>
</gene>
<dbReference type="PANTHER" id="PTHR40045">
    <property type="entry name" value="YCGG FAMILY PROTEIN"/>
    <property type="match status" value="1"/>
</dbReference>
<accession>A0A5M6DCC4</accession>
<dbReference type="Proteomes" id="UP000323426">
    <property type="component" value="Unassembled WGS sequence"/>
</dbReference>
<organism evidence="1 2">
    <name type="scientific">Adhaeribacter rhizoryzae</name>
    <dbReference type="NCBI Taxonomy" id="2607907"/>
    <lineage>
        <taxon>Bacteria</taxon>
        <taxon>Pseudomonadati</taxon>
        <taxon>Bacteroidota</taxon>
        <taxon>Cytophagia</taxon>
        <taxon>Cytophagales</taxon>
        <taxon>Hymenobacteraceae</taxon>
        <taxon>Adhaeribacter</taxon>
    </lineage>
</organism>
<evidence type="ECO:0000313" key="1">
    <source>
        <dbReference type="EMBL" id="KAA5545023.1"/>
    </source>
</evidence>
<keyword evidence="2" id="KW-1185">Reference proteome</keyword>